<dbReference type="AlphaFoldDB" id="A0AAV1LW68"/>
<dbReference type="InterPro" id="IPR027268">
    <property type="entry name" value="Peptidase_M4/M1_CTD_sf"/>
</dbReference>
<feature type="site" description="Transition state stabilizer" evidence="17">
    <location>
        <position position="549"/>
    </location>
</feature>
<feature type="domain" description="Aminopeptidase N-like N-terminal" evidence="22">
    <location>
        <begin position="93"/>
        <end position="169"/>
    </location>
</feature>
<feature type="transmembrane region" description="Helical" evidence="19">
    <location>
        <begin position="34"/>
        <end position="57"/>
    </location>
</feature>
<evidence type="ECO:0000256" key="14">
    <source>
        <dbReference type="ARBA" id="ARBA00023288"/>
    </source>
</evidence>
<dbReference type="InterPro" id="IPR001930">
    <property type="entry name" value="Peptidase_M1"/>
</dbReference>
<evidence type="ECO:0000256" key="7">
    <source>
        <dbReference type="ARBA" id="ARBA00022723"/>
    </source>
</evidence>
<dbReference type="CDD" id="cd09601">
    <property type="entry name" value="M1_APN-Q_like"/>
    <property type="match status" value="1"/>
</dbReference>
<dbReference type="GO" id="GO:0070006">
    <property type="term" value="F:metalloaminopeptidase activity"/>
    <property type="evidence" value="ECO:0007669"/>
    <property type="project" value="TreeGrafter"/>
</dbReference>
<organism evidence="23 24">
    <name type="scientific">Parnassius mnemosyne</name>
    <name type="common">clouded apollo</name>
    <dbReference type="NCBI Taxonomy" id="213953"/>
    <lineage>
        <taxon>Eukaryota</taxon>
        <taxon>Metazoa</taxon>
        <taxon>Ecdysozoa</taxon>
        <taxon>Arthropoda</taxon>
        <taxon>Hexapoda</taxon>
        <taxon>Insecta</taxon>
        <taxon>Pterygota</taxon>
        <taxon>Neoptera</taxon>
        <taxon>Endopterygota</taxon>
        <taxon>Lepidoptera</taxon>
        <taxon>Glossata</taxon>
        <taxon>Ditrysia</taxon>
        <taxon>Papilionoidea</taxon>
        <taxon>Papilionidae</taxon>
        <taxon>Parnassiinae</taxon>
        <taxon>Parnassini</taxon>
        <taxon>Parnassius</taxon>
        <taxon>Driopa</taxon>
    </lineage>
</organism>
<keyword evidence="10 19" id="KW-1133">Transmembrane helix</keyword>
<keyword evidence="6 19" id="KW-0812">Transmembrane</keyword>
<feature type="region of interest" description="Disordered" evidence="18">
    <location>
        <begin position="1068"/>
        <end position="1092"/>
    </location>
</feature>
<feature type="domain" description="Peptidase M1 membrane alanine aminopeptidase" evidence="20">
    <location>
        <begin position="392"/>
        <end position="615"/>
    </location>
</feature>
<evidence type="ECO:0000256" key="5">
    <source>
        <dbReference type="ARBA" id="ARBA00022670"/>
    </source>
</evidence>
<evidence type="ECO:0000256" key="16">
    <source>
        <dbReference type="PIRSR" id="PIRSR634016-3"/>
    </source>
</evidence>
<comment type="subcellular location">
    <subcellularLocation>
        <location evidence="2">Cell membrane</location>
        <topology evidence="2">Lipid-anchor</topology>
        <topology evidence="2">GPI-anchor</topology>
    </subcellularLocation>
    <subcellularLocation>
        <location evidence="1">Membrane</location>
        <topology evidence="1">Single-pass membrane protein</topology>
    </subcellularLocation>
</comment>
<evidence type="ECO:0000313" key="24">
    <source>
        <dbReference type="Proteomes" id="UP001314205"/>
    </source>
</evidence>
<dbReference type="InterPro" id="IPR045357">
    <property type="entry name" value="Aminopeptidase_N-like_N"/>
</dbReference>
<keyword evidence="4" id="KW-0336">GPI-anchor</keyword>
<evidence type="ECO:0008006" key="25">
    <source>
        <dbReference type="Google" id="ProtNLM"/>
    </source>
</evidence>
<dbReference type="GO" id="GO:0005886">
    <property type="term" value="C:plasma membrane"/>
    <property type="evidence" value="ECO:0007669"/>
    <property type="project" value="UniProtKB-SubCell"/>
</dbReference>
<dbReference type="Proteomes" id="UP001314205">
    <property type="component" value="Unassembled WGS sequence"/>
</dbReference>
<evidence type="ECO:0000256" key="8">
    <source>
        <dbReference type="ARBA" id="ARBA00022801"/>
    </source>
</evidence>
<protein>
    <recommendedName>
        <fullName evidence="25">Aminopeptidase</fullName>
    </recommendedName>
</protein>
<dbReference type="PANTHER" id="PTHR11533:SF294">
    <property type="entry name" value="THYROTROPIN-RELEASING HORMONE-DEGRADING ECTOENZYME"/>
    <property type="match status" value="1"/>
</dbReference>
<dbReference type="SUPFAM" id="SSF55486">
    <property type="entry name" value="Metalloproteases ('zincins'), catalytic domain"/>
    <property type="match status" value="1"/>
</dbReference>
<feature type="active site" description="Proton acceptor" evidence="15">
    <location>
        <position position="465"/>
    </location>
</feature>
<keyword evidence="13" id="KW-0325">Glycoprotein</keyword>
<comment type="caution">
    <text evidence="23">The sequence shown here is derived from an EMBL/GenBank/DDBJ whole genome shotgun (WGS) entry which is preliminary data.</text>
</comment>
<gene>
    <name evidence="23" type="ORF">PARMNEM_LOCUS18025</name>
</gene>
<evidence type="ECO:0000313" key="23">
    <source>
        <dbReference type="EMBL" id="CAK1599115.1"/>
    </source>
</evidence>
<keyword evidence="5" id="KW-0645">Protease</keyword>
<evidence type="ECO:0000259" key="20">
    <source>
        <dbReference type="Pfam" id="PF01433"/>
    </source>
</evidence>
<dbReference type="EMBL" id="CAVLGL010000104">
    <property type="protein sequence ID" value="CAK1599115.1"/>
    <property type="molecule type" value="Genomic_DNA"/>
</dbReference>
<dbReference type="Gene3D" id="1.25.50.20">
    <property type="match status" value="1"/>
</dbReference>
<feature type="binding site" evidence="16">
    <location>
        <position position="464"/>
    </location>
    <ligand>
        <name>Zn(2+)</name>
        <dbReference type="ChEBI" id="CHEBI:29105"/>
        <note>catalytic</note>
    </ligand>
</feature>
<dbReference type="GO" id="GO:0008270">
    <property type="term" value="F:zinc ion binding"/>
    <property type="evidence" value="ECO:0007669"/>
    <property type="project" value="InterPro"/>
</dbReference>
<comment type="similarity">
    <text evidence="3">Belongs to the peptidase M1 family.</text>
</comment>
<dbReference type="InterPro" id="IPR034016">
    <property type="entry name" value="M1_APN-typ"/>
</dbReference>
<dbReference type="Pfam" id="PF01433">
    <property type="entry name" value="Peptidase_M1"/>
    <property type="match status" value="1"/>
</dbReference>
<dbReference type="InterPro" id="IPR014782">
    <property type="entry name" value="Peptidase_M1_dom"/>
</dbReference>
<feature type="binding site" evidence="16">
    <location>
        <position position="468"/>
    </location>
    <ligand>
        <name>Zn(2+)</name>
        <dbReference type="ChEBI" id="CHEBI:29105"/>
        <note>catalytic</note>
    </ligand>
</feature>
<dbReference type="GO" id="GO:0042277">
    <property type="term" value="F:peptide binding"/>
    <property type="evidence" value="ECO:0007669"/>
    <property type="project" value="TreeGrafter"/>
</dbReference>
<dbReference type="GO" id="GO:0005737">
    <property type="term" value="C:cytoplasm"/>
    <property type="evidence" value="ECO:0007669"/>
    <property type="project" value="TreeGrafter"/>
</dbReference>
<sequence length="1092" mass="124864">MSLSTSRQQFLAYETQGADDIQYGRKGGIFISNFICISFIILAVIVAALVGVIVYYVTYFKVSQTPQDFWNEEEPFGQTNVPSPDLRLPPYVVPSFYRLKIKTDIDKSLFSGEVYITIRANQQVKEIILHSKSLSINSSNAKLTEQIYEHETVHISRKKREVNNTNNTTNLDSVTVSPSVSNDSLGIANNSESIFENITLTPVENVQITTIDTQVTHSSVRNIKILSIKESSGDRLILTLASKLKTGVDYTLELSFEGTISNTLTGFYKSTYTTNKNEIKELGVTQFEPTSARAAFPCFDEPAFKAKFEISIAHPQNLTVLSNMKVAAQEPIREEPGWQWTHFDRSVNMSTYLVAYAISDFQYLETNYTSKDNITKTIRVWTRPELIHKAKYALNITPKLLEYYEHVFGLPYALDKLDLIAIPDFSSGAMENWGLITFRETTLLFDDAEGVPRDKQNIAIDIAHELAHQWFGNLVTMKWWTDLWLNEGFATYIEYVGVDHIEPQWDMFESFTRDKMDLLRSDALKNTSPVSRKVIDASEISQKFDEISYMKGANLIRMLNHTISEQLFHKGLAIYLNNWKYSNAVENDLWDAMSKATKGNPTLQHLSVAKFMNTWTRQAGYPVVKVEREYGNGKVRFSQKLFTSSGDPYKSMADQLWHIPISYTSMDVPPGNWSTKPQLWLSERATTASLQIDDTQALYVNVDAIGYYRVNYDKRNWELLDQALKKGAFRTPITKAQLIDDAFNFAKSGQLDYSYALGLTTCVIEGEDSKIVWDLLLNNMAFLKHNLKATSGYIYFQDYMKIILSKQLERLNYGLDKPKDDNEAFLIENLVMWECLVESPRCLDWAADLFHKWMKQDDLSNNPIPSYLRSLVYNMAIKHGGRREFDFLWNLFQNSTDPNIKTMIITNLPSTREESLISFLLEKSLTEIPKQYAVAAWSVSSALGARLAQRRLREQFARVYSTFARMDAFMFPAVLSGAFGFITTQEELDVLKSFAKQHKEELMPMSQTLQKLIDTATLRINWVKKHAEEINLWFKNYVTSNSTSHAEVIRNESEPFLTQNITFNIPAKGTKTNDTLVPTDKPENVTSNPPSR</sequence>
<reference evidence="23 24" key="1">
    <citation type="submission" date="2023-11" db="EMBL/GenBank/DDBJ databases">
        <authorList>
            <person name="Hedman E."/>
            <person name="Englund M."/>
            <person name="Stromberg M."/>
            <person name="Nyberg Akerstrom W."/>
            <person name="Nylinder S."/>
            <person name="Jareborg N."/>
            <person name="Kallberg Y."/>
            <person name="Kronander E."/>
        </authorList>
    </citation>
    <scope>NUCLEOTIDE SEQUENCE [LARGE SCALE GENOMIC DNA]</scope>
</reference>
<evidence type="ECO:0000256" key="2">
    <source>
        <dbReference type="ARBA" id="ARBA00004609"/>
    </source>
</evidence>
<comment type="cofactor">
    <cofactor evidence="16">
        <name>Zn(2+)</name>
        <dbReference type="ChEBI" id="CHEBI:29105"/>
    </cofactor>
    <text evidence="16">Binds 1 zinc ion per subunit.</text>
</comment>
<proteinExistence type="inferred from homology"/>
<feature type="domain" description="ERAP1-like C-terminal" evidence="21">
    <location>
        <begin position="699"/>
        <end position="1015"/>
    </location>
</feature>
<evidence type="ECO:0000259" key="21">
    <source>
        <dbReference type="Pfam" id="PF11838"/>
    </source>
</evidence>
<evidence type="ECO:0000256" key="11">
    <source>
        <dbReference type="ARBA" id="ARBA00023049"/>
    </source>
</evidence>
<dbReference type="PRINTS" id="PR00756">
    <property type="entry name" value="ALADIPTASE"/>
</dbReference>
<evidence type="ECO:0000256" key="15">
    <source>
        <dbReference type="PIRSR" id="PIRSR634016-1"/>
    </source>
</evidence>
<dbReference type="FunFam" id="1.10.390.10:FF:000016">
    <property type="entry name" value="Glutamyl aminopeptidase"/>
    <property type="match status" value="1"/>
</dbReference>
<evidence type="ECO:0000256" key="6">
    <source>
        <dbReference type="ARBA" id="ARBA00022692"/>
    </source>
</evidence>
<name>A0AAV1LW68_9NEOP</name>
<evidence type="ECO:0000256" key="17">
    <source>
        <dbReference type="PIRSR" id="PIRSR634016-4"/>
    </source>
</evidence>
<evidence type="ECO:0000256" key="1">
    <source>
        <dbReference type="ARBA" id="ARBA00004167"/>
    </source>
</evidence>
<keyword evidence="14" id="KW-0449">Lipoprotein</keyword>
<dbReference type="Gene3D" id="1.10.390.10">
    <property type="entry name" value="Neutral Protease Domain 2"/>
    <property type="match status" value="1"/>
</dbReference>
<dbReference type="Pfam" id="PF17900">
    <property type="entry name" value="Peptidase_M1_N"/>
    <property type="match status" value="2"/>
</dbReference>
<evidence type="ECO:0000256" key="19">
    <source>
        <dbReference type="SAM" id="Phobius"/>
    </source>
</evidence>
<dbReference type="GO" id="GO:0043171">
    <property type="term" value="P:peptide catabolic process"/>
    <property type="evidence" value="ECO:0007669"/>
    <property type="project" value="TreeGrafter"/>
</dbReference>
<keyword evidence="11" id="KW-0482">Metalloprotease</keyword>
<feature type="domain" description="Aminopeptidase N-like N-terminal" evidence="22">
    <location>
        <begin position="207"/>
        <end position="353"/>
    </location>
</feature>
<evidence type="ECO:0000256" key="9">
    <source>
        <dbReference type="ARBA" id="ARBA00022833"/>
    </source>
</evidence>
<keyword evidence="9 16" id="KW-0862">Zinc</keyword>
<dbReference type="SUPFAM" id="SSF63737">
    <property type="entry name" value="Leukotriene A4 hydrolase N-terminal domain"/>
    <property type="match status" value="1"/>
</dbReference>
<dbReference type="InterPro" id="IPR042097">
    <property type="entry name" value="Aminopeptidase_N-like_N_sf"/>
</dbReference>
<dbReference type="InterPro" id="IPR024571">
    <property type="entry name" value="ERAP1-like_C_dom"/>
</dbReference>
<dbReference type="Gene3D" id="2.60.40.1910">
    <property type="match status" value="1"/>
</dbReference>
<keyword evidence="12 19" id="KW-0472">Membrane</keyword>
<keyword evidence="7 16" id="KW-0479">Metal-binding</keyword>
<dbReference type="GO" id="GO:0006508">
    <property type="term" value="P:proteolysis"/>
    <property type="evidence" value="ECO:0007669"/>
    <property type="project" value="UniProtKB-KW"/>
</dbReference>
<dbReference type="InterPro" id="IPR050344">
    <property type="entry name" value="Peptidase_M1_aminopeptidases"/>
</dbReference>
<dbReference type="Gene3D" id="2.60.40.1730">
    <property type="entry name" value="tricorn interacting facor f3 domain"/>
    <property type="match status" value="2"/>
</dbReference>
<evidence type="ECO:0000256" key="12">
    <source>
        <dbReference type="ARBA" id="ARBA00023136"/>
    </source>
</evidence>
<evidence type="ECO:0000256" key="3">
    <source>
        <dbReference type="ARBA" id="ARBA00010136"/>
    </source>
</evidence>
<dbReference type="PANTHER" id="PTHR11533">
    <property type="entry name" value="PROTEASE M1 ZINC METALLOPROTEASE"/>
    <property type="match status" value="1"/>
</dbReference>
<dbReference type="Pfam" id="PF11838">
    <property type="entry name" value="ERAP1_C"/>
    <property type="match status" value="1"/>
</dbReference>
<evidence type="ECO:0000256" key="13">
    <source>
        <dbReference type="ARBA" id="ARBA00023180"/>
    </source>
</evidence>
<evidence type="ECO:0000256" key="10">
    <source>
        <dbReference type="ARBA" id="ARBA00022989"/>
    </source>
</evidence>
<keyword evidence="8" id="KW-0378">Hydrolase</keyword>
<evidence type="ECO:0000256" key="4">
    <source>
        <dbReference type="ARBA" id="ARBA00022622"/>
    </source>
</evidence>
<dbReference type="GO" id="GO:0005615">
    <property type="term" value="C:extracellular space"/>
    <property type="evidence" value="ECO:0007669"/>
    <property type="project" value="TreeGrafter"/>
</dbReference>
<feature type="binding site" evidence="16">
    <location>
        <position position="487"/>
    </location>
    <ligand>
        <name>Zn(2+)</name>
        <dbReference type="ChEBI" id="CHEBI:29105"/>
        <note>catalytic</note>
    </ligand>
</feature>
<evidence type="ECO:0000259" key="22">
    <source>
        <dbReference type="Pfam" id="PF17900"/>
    </source>
</evidence>
<evidence type="ECO:0000256" key="18">
    <source>
        <dbReference type="SAM" id="MobiDB-lite"/>
    </source>
</evidence>
<accession>A0AAV1LW68</accession>
<dbReference type="GO" id="GO:0098552">
    <property type="term" value="C:side of membrane"/>
    <property type="evidence" value="ECO:0007669"/>
    <property type="project" value="UniProtKB-KW"/>
</dbReference>
<keyword evidence="24" id="KW-1185">Reference proteome</keyword>